<organism evidence="1 2">
    <name type="scientific">Pseudomonas hunanensis</name>
    <dbReference type="NCBI Taxonomy" id="1247546"/>
    <lineage>
        <taxon>Bacteria</taxon>
        <taxon>Pseudomonadati</taxon>
        <taxon>Pseudomonadota</taxon>
        <taxon>Gammaproteobacteria</taxon>
        <taxon>Pseudomonadales</taxon>
        <taxon>Pseudomonadaceae</taxon>
        <taxon>Pseudomonas</taxon>
    </lineage>
</organism>
<dbReference type="Proteomes" id="UP001259587">
    <property type="component" value="Unassembled WGS sequence"/>
</dbReference>
<proteinExistence type="predicted"/>
<protein>
    <submittedName>
        <fullName evidence="1">Uncharacterized protein</fullName>
    </submittedName>
</protein>
<comment type="caution">
    <text evidence="1">The sequence shown here is derived from an EMBL/GenBank/DDBJ whole genome shotgun (WGS) entry which is preliminary data.</text>
</comment>
<gene>
    <name evidence="1" type="ORF">J2W83_002654</name>
</gene>
<reference evidence="1" key="1">
    <citation type="submission" date="2023-07" db="EMBL/GenBank/DDBJ databases">
        <title>Sorghum-associated microbial communities from plants grown in Nebraska, USA.</title>
        <authorList>
            <person name="Schachtman D."/>
        </authorList>
    </citation>
    <scope>NUCLEOTIDE SEQUENCE</scope>
    <source>
        <strain evidence="1">BE56</strain>
    </source>
</reference>
<keyword evidence="2" id="KW-1185">Reference proteome</keyword>
<sequence length="137" mass="15469">MHTLKDSLCGQMLNGDRIDPKQLGRLPNVRASNITPADFSYSTTDQHRLWQVWINITIAHPIIEMEIKYPAGTYQRGDRRGYMFRLALGASTSEADRLNDAFSEELTEESGIVLIINDIQSLQLIVPNAIDSEHNDV</sequence>
<evidence type="ECO:0000313" key="1">
    <source>
        <dbReference type="EMBL" id="MDR6713052.1"/>
    </source>
</evidence>
<evidence type="ECO:0000313" key="2">
    <source>
        <dbReference type="Proteomes" id="UP001259587"/>
    </source>
</evidence>
<dbReference type="EMBL" id="JAVDTH010000013">
    <property type="protein sequence ID" value="MDR6713052.1"/>
    <property type="molecule type" value="Genomic_DNA"/>
</dbReference>
<name>A0ACC6K3P8_9PSED</name>
<accession>A0ACC6K3P8</accession>